<dbReference type="EMBL" id="PFSK01000014">
    <property type="protein sequence ID" value="PJC22937.1"/>
    <property type="molecule type" value="Genomic_DNA"/>
</dbReference>
<proteinExistence type="predicted"/>
<dbReference type="InterPro" id="IPR016181">
    <property type="entry name" value="Acyl_CoA_acyltransferase"/>
</dbReference>
<sequence length="221" mass="24268">MQNRYSIEAILNPRETLSELEQQTLLESLIPVTRDGFGTPVETDDIKNHVLGVDAIYVARFSGGAVGFGSFDHLCIAGERVLYLSGTVFESRHQKKGLLGKILDQAITDANCRYIATRTQNPVIYICLLRRCAVLYPGGIVKPPEPFRSIALAIAQRLGMKSFDPETFVEVGTYGGCMTATEPRYEGEERKATETFAKIGLKPGRGDAAIFVGQLQNPLVL</sequence>
<dbReference type="SUPFAM" id="SSF55729">
    <property type="entry name" value="Acyl-CoA N-acyltransferases (Nat)"/>
    <property type="match status" value="1"/>
</dbReference>
<gene>
    <name evidence="1" type="ORF">CO059_00970</name>
</gene>
<organism evidence="1 2">
    <name type="scientific">candidate division WWE3 bacterium CG_4_9_14_0_2_um_filter_48_10</name>
    <dbReference type="NCBI Taxonomy" id="1975078"/>
    <lineage>
        <taxon>Bacteria</taxon>
        <taxon>Katanobacteria</taxon>
    </lineage>
</organism>
<comment type="caution">
    <text evidence="1">The sequence shown here is derived from an EMBL/GenBank/DDBJ whole genome shotgun (WGS) entry which is preliminary data.</text>
</comment>
<evidence type="ECO:0008006" key="3">
    <source>
        <dbReference type="Google" id="ProtNLM"/>
    </source>
</evidence>
<evidence type="ECO:0000313" key="1">
    <source>
        <dbReference type="EMBL" id="PJC22937.1"/>
    </source>
</evidence>
<protein>
    <recommendedName>
        <fullName evidence="3">N-acetyltransferase domain-containing protein</fullName>
    </recommendedName>
</protein>
<name>A0A2M8EJS8_UNCKA</name>
<accession>A0A2M8EJS8</accession>
<dbReference type="AlphaFoldDB" id="A0A2M8EJS8"/>
<dbReference type="Proteomes" id="UP000228781">
    <property type="component" value="Unassembled WGS sequence"/>
</dbReference>
<evidence type="ECO:0000313" key="2">
    <source>
        <dbReference type="Proteomes" id="UP000228781"/>
    </source>
</evidence>
<reference evidence="2" key="1">
    <citation type="submission" date="2017-09" db="EMBL/GenBank/DDBJ databases">
        <title>Depth-based differentiation of microbial function through sediment-hosted aquifers and enrichment of novel symbionts in the deep terrestrial subsurface.</title>
        <authorList>
            <person name="Probst A.J."/>
            <person name="Ladd B."/>
            <person name="Jarett J.K."/>
            <person name="Geller-Mcgrath D.E."/>
            <person name="Sieber C.M.K."/>
            <person name="Emerson J.B."/>
            <person name="Anantharaman K."/>
            <person name="Thomas B.C."/>
            <person name="Malmstrom R."/>
            <person name="Stieglmeier M."/>
            <person name="Klingl A."/>
            <person name="Woyke T."/>
            <person name="Ryan C.M."/>
            <person name="Banfield J.F."/>
        </authorList>
    </citation>
    <scope>NUCLEOTIDE SEQUENCE [LARGE SCALE GENOMIC DNA]</scope>
</reference>